<dbReference type="Gene3D" id="1.10.10.60">
    <property type="entry name" value="Homeodomain-like"/>
    <property type="match status" value="1"/>
</dbReference>
<dbReference type="EMBL" id="JAJNEC010000004">
    <property type="protein sequence ID" value="MCD2422085.1"/>
    <property type="molecule type" value="Genomic_DNA"/>
</dbReference>
<gene>
    <name evidence="5" type="ORF">LQ567_04880</name>
</gene>
<evidence type="ECO:0000313" key="5">
    <source>
        <dbReference type="EMBL" id="MCD2422085.1"/>
    </source>
</evidence>
<dbReference type="PROSITE" id="PS01124">
    <property type="entry name" value="HTH_ARAC_FAMILY_2"/>
    <property type="match status" value="1"/>
</dbReference>
<comment type="caution">
    <text evidence="5">The sequence shown here is derived from an EMBL/GenBank/DDBJ whole genome shotgun (WGS) entry which is preliminary data.</text>
</comment>
<name>A0ABS8PLV5_9BACT</name>
<dbReference type="InterPro" id="IPR018060">
    <property type="entry name" value="HTH_AraC"/>
</dbReference>
<dbReference type="PANTHER" id="PTHR43280:SF32">
    <property type="entry name" value="TRANSCRIPTIONAL REGULATORY PROTEIN"/>
    <property type="match status" value="1"/>
</dbReference>
<organism evidence="5 6">
    <name type="scientific">Niabella pedocola</name>
    <dbReference type="NCBI Taxonomy" id="1752077"/>
    <lineage>
        <taxon>Bacteria</taxon>
        <taxon>Pseudomonadati</taxon>
        <taxon>Bacteroidota</taxon>
        <taxon>Chitinophagia</taxon>
        <taxon>Chitinophagales</taxon>
        <taxon>Chitinophagaceae</taxon>
        <taxon>Niabella</taxon>
    </lineage>
</organism>
<proteinExistence type="predicted"/>
<dbReference type="InterPro" id="IPR020449">
    <property type="entry name" value="Tscrpt_reg_AraC-type_HTH"/>
</dbReference>
<evidence type="ECO:0000256" key="1">
    <source>
        <dbReference type="ARBA" id="ARBA00023015"/>
    </source>
</evidence>
<dbReference type="SMART" id="SM00342">
    <property type="entry name" value="HTH_ARAC"/>
    <property type="match status" value="1"/>
</dbReference>
<dbReference type="Pfam" id="PF12833">
    <property type="entry name" value="HTH_18"/>
    <property type="match status" value="1"/>
</dbReference>
<accession>A0ABS8PLV5</accession>
<keyword evidence="3" id="KW-0804">Transcription</keyword>
<dbReference type="PRINTS" id="PR00032">
    <property type="entry name" value="HTHARAC"/>
</dbReference>
<keyword evidence="1" id="KW-0805">Transcription regulation</keyword>
<keyword evidence="6" id="KW-1185">Reference proteome</keyword>
<dbReference type="SUPFAM" id="SSF46689">
    <property type="entry name" value="Homeodomain-like"/>
    <property type="match status" value="1"/>
</dbReference>
<dbReference type="InterPro" id="IPR009057">
    <property type="entry name" value="Homeodomain-like_sf"/>
</dbReference>
<dbReference type="PANTHER" id="PTHR43280">
    <property type="entry name" value="ARAC-FAMILY TRANSCRIPTIONAL REGULATOR"/>
    <property type="match status" value="1"/>
</dbReference>
<dbReference type="RefSeq" id="WP_231002988.1">
    <property type="nucleotide sequence ID" value="NZ_JAJNEC010000004.1"/>
</dbReference>
<reference evidence="5 6" key="1">
    <citation type="submission" date="2021-11" db="EMBL/GenBank/DDBJ databases">
        <title>Genomic of Niabella pedocola.</title>
        <authorList>
            <person name="Wu T."/>
        </authorList>
    </citation>
    <scope>NUCLEOTIDE SEQUENCE [LARGE SCALE GENOMIC DNA]</scope>
    <source>
        <strain evidence="5 6">JCM 31011</strain>
    </source>
</reference>
<sequence>MPADKLRFPGDAATGSKDLIENNYVVYQDFTSSEELNYFPEQSFTIILLDHCSGACTTDIDMYDLSSKQLFIHLPDKTFKWNISPESYGRRLLIKRTLMDTFTVPIRHTFSAANKHIALKLDEEGYRKFSDEFAAIKKEIGSNLVFHELINARARLIALIVHLWKEYVHGRTEVSQGADISNRFHALIDQHYKSEKKVAFYADQLCITANYLGVLSRKAFSMSPLDLIRERVILEAKKLLHSSKKSVKEISFELGYDNLSYFSYLFKMKTGMTPKEYRQKLSIY</sequence>
<protein>
    <submittedName>
        <fullName evidence="5">AraC family transcriptional regulator</fullName>
    </submittedName>
</protein>
<keyword evidence="2" id="KW-0238">DNA-binding</keyword>
<evidence type="ECO:0000259" key="4">
    <source>
        <dbReference type="PROSITE" id="PS01124"/>
    </source>
</evidence>
<dbReference type="Proteomes" id="UP001199816">
    <property type="component" value="Unassembled WGS sequence"/>
</dbReference>
<feature type="domain" description="HTH araC/xylS-type" evidence="4">
    <location>
        <begin position="182"/>
        <end position="280"/>
    </location>
</feature>
<evidence type="ECO:0000256" key="3">
    <source>
        <dbReference type="ARBA" id="ARBA00023163"/>
    </source>
</evidence>
<evidence type="ECO:0000313" key="6">
    <source>
        <dbReference type="Proteomes" id="UP001199816"/>
    </source>
</evidence>
<evidence type="ECO:0000256" key="2">
    <source>
        <dbReference type="ARBA" id="ARBA00023125"/>
    </source>
</evidence>